<organism evidence="1">
    <name type="scientific">Tanacetum cinerariifolium</name>
    <name type="common">Dalmatian daisy</name>
    <name type="synonym">Chrysanthemum cinerariifolium</name>
    <dbReference type="NCBI Taxonomy" id="118510"/>
    <lineage>
        <taxon>Eukaryota</taxon>
        <taxon>Viridiplantae</taxon>
        <taxon>Streptophyta</taxon>
        <taxon>Embryophyta</taxon>
        <taxon>Tracheophyta</taxon>
        <taxon>Spermatophyta</taxon>
        <taxon>Magnoliopsida</taxon>
        <taxon>eudicotyledons</taxon>
        <taxon>Gunneridae</taxon>
        <taxon>Pentapetalae</taxon>
        <taxon>asterids</taxon>
        <taxon>campanulids</taxon>
        <taxon>Asterales</taxon>
        <taxon>Asteraceae</taxon>
        <taxon>Asteroideae</taxon>
        <taxon>Anthemideae</taxon>
        <taxon>Anthemidinae</taxon>
        <taxon>Tanacetum</taxon>
    </lineage>
</organism>
<dbReference type="AlphaFoldDB" id="A0A6L2JYI6"/>
<sequence length="190" mass="21847">MPQMRNVVTTTTTPMTDAQIKALISQRVADALAERDTDGSRNRNDSHESGGEIKKLEVEIWYLKVKGTDVKSYTQRFQELASLCGRMFPDDSDKDAIEFETELMDQNIRILAKRQAENKRKFKDTSWNNQNQQQPFKRHNVAWAYTAGPGEKKPYEGSKPLCPKCNYHHEEQCAPRCNKCKKVSRLACDC</sequence>
<evidence type="ECO:0008006" key="2">
    <source>
        <dbReference type="Google" id="ProtNLM"/>
    </source>
</evidence>
<comment type="caution">
    <text evidence="1">The sequence shown here is derived from an EMBL/GenBank/DDBJ whole genome shotgun (WGS) entry which is preliminary data.</text>
</comment>
<name>A0A6L2JYI6_TANCI</name>
<proteinExistence type="predicted"/>
<gene>
    <name evidence="1" type="ORF">Tci_013580</name>
</gene>
<reference evidence="1" key="1">
    <citation type="journal article" date="2019" name="Sci. Rep.">
        <title>Draft genome of Tanacetum cinerariifolium, the natural source of mosquito coil.</title>
        <authorList>
            <person name="Yamashiro T."/>
            <person name="Shiraishi A."/>
            <person name="Satake H."/>
            <person name="Nakayama K."/>
        </authorList>
    </citation>
    <scope>NUCLEOTIDE SEQUENCE</scope>
</reference>
<protein>
    <recommendedName>
        <fullName evidence="2">Reverse transcriptase domain-containing protein</fullName>
    </recommendedName>
</protein>
<dbReference type="EMBL" id="BKCJ010001459">
    <property type="protein sequence ID" value="GEU41602.1"/>
    <property type="molecule type" value="Genomic_DNA"/>
</dbReference>
<evidence type="ECO:0000313" key="1">
    <source>
        <dbReference type="EMBL" id="GEU41602.1"/>
    </source>
</evidence>
<accession>A0A6L2JYI6</accession>